<evidence type="ECO:0000313" key="2">
    <source>
        <dbReference type="EMBL" id="KAI8043638.1"/>
    </source>
</evidence>
<keyword evidence="1" id="KW-0812">Transmembrane</keyword>
<proteinExistence type="predicted"/>
<feature type="transmembrane region" description="Helical" evidence="1">
    <location>
        <begin position="474"/>
        <end position="495"/>
    </location>
</feature>
<keyword evidence="1" id="KW-1133">Transmembrane helix</keyword>
<reference evidence="2" key="1">
    <citation type="journal article" date="2023" name="Genome Biol. Evol.">
        <title>Long-read-based Genome Assembly of Drosophila gunungcola Reveals Fewer Chemosensory Genes in Flower-breeding Species.</title>
        <authorList>
            <person name="Negi A."/>
            <person name="Liao B.Y."/>
            <person name="Yeh S.D."/>
        </authorList>
    </citation>
    <scope>NUCLEOTIDE SEQUENCE</scope>
    <source>
        <strain evidence="2">Sukarami</strain>
    </source>
</reference>
<name>A0A9P9YV21_9MUSC</name>
<comment type="caution">
    <text evidence="2">The sequence shown here is derived from an EMBL/GenBank/DDBJ whole genome shotgun (WGS) entry which is preliminary data.</text>
</comment>
<organism evidence="2 3">
    <name type="scientific">Drosophila gunungcola</name>
    <name type="common">fruit fly</name>
    <dbReference type="NCBI Taxonomy" id="103775"/>
    <lineage>
        <taxon>Eukaryota</taxon>
        <taxon>Metazoa</taxon>
        <taxon>Ecdysozoa</taxon>
        <taxon>Arthropoda</taxon>
        <taxon>Hexapoda</taxon>
        <taxon>Insecta</taxon>
        <taxon>Pterygota</taxon>
        <taxon>Neoptera</taxon>
        <taxon>Endopterygota</taxon>
        <taxon>Diptera</taxon>
        <taxon>Brachycera</taxon>
        <taxon>Muscomorpha</taxon>
        <taxon>Ephydroidea</taxon>
        <taxon>Drosophilidae</taxon>
        <taxon>Drosophila</taxon>
        <taxon>Sophophora</taxon>
    </lineage>
</organism>
<dbReference type="EMBL" id="JAMKOV010000002">
    <property type="protein sequence ID" value="KAI8043638.1"/>
    <property type="molecule type" value="Genomic_DNA"/>
</dbReference>
<sequence length="520" mass="59787">MPTTAKKTLENSEKIKTRKFQQQATCKVSHGLTRKTSLIVVGQRIKSRKYKQRDAKKTVWLNDKGKSIAVQIKHIDTLGIDMNNFFTPKAYEHEVPKALTDANTSNAVVDKLIPLQSEPTLKKCHLNRKSRTELMMNTCIVQPIEKSDITKIKNSPKITKASAKYRVQKPNCGKRALKASRGKTNRKSYERRHIEYPEYDDLTLIDFDAIILKPSYDSVQGGSNETSYENLGERTTLESSQNEEQACCSQNMNTETIHSEDGLSPDNNIPIILENYAYLEEKDSVHINHFLTAGRFDKENAEPIRLKDSTGLENAERSFKLSPSCPSPEKELERTKHFPVEENVQQPENINKEIAPVIGYQIEAPHPRVAIVQPRPSTSSRPKCRCKQHFNQVDYVLADYPMPNRVIYIQRPEQGPAYGNTIRDHIFPSQAYLAIRSRDENIGRVMAERTRISRNNAPRMVKNSIPARDWTETAFFIFTFLMLLTGFGLILYSYYYEQTRPLTLWEKFVIYINIFSTEEI</sequence>
<dbReference type="AlphaFoldDB" id="A0A9P9YV21"/>
<keyword evidence="1" id="KW-0472">Membrane</keyword>
<accession>A0A9P9YV21</accession>
<evidence type="ECO:0000313" key="3">
    <source>
        <dbReference type="Proteomes" id="UP001059596"/>
    </source>
</evidence>
<gene>
    <name evidence="2" type="ORF">M5D96_004971</name>
</gene>
<keyword evidence="3" id="KW-1185">Reference proteome</keyword>
<dbReference type="Proteomes" id="UP001059596">
    <property type="component" value="Unassembled WGS sequence"/>
</dbReference>
<evidence type="ECO:0000256" key="1">
    <source>
        <dbReference type="SAM" id="Phobius"/>
    </source>
</evidence>
<dbReference type="OrthoDB" id="7872751at2759"/>
<protein>
    <submittedName>
        <fullName evidence="2">Uncharacterized protein</fullName>
    </submittedName>
</protein>